<dbReference type="GO" id="GO:0006302">
    <property type="term" value="P:double-strand break repair"/>
    <property type="evidence" value="ECO:0007669"/>
    <property type="project" value="TreeGrafter"/>
</dbReference>
<dbReference type="SUPFAM" id="SSF52540">
    <property type="entry name" value="P-loop containing nucleoside triphosphate hydrolases"/>
    <property type="match status" value="1"/>
</dbReference>
<dbReference type="STRING" id="472181.SAMN05216271_2850"/>
<protein>
    <submittedName>
        <fullName evidence="3">p-loop containing region of AAA domain-containing protein</fullName>
    </submittedName>
</protein>
<dbReference type="EMBL" id="LT629763">
    <property type="protein sequence ID" value="SDS82989.1"/>
    <property type="molecule type" value="Genomic_DNA"/>
</dbReference>
<reference evidence="4" key="1">
    <citation type="submission" date="2016-10" db="EMBL/GenBank/DDBJ databases">
        <authorList>
            <person name="Varghese N."/>
            <person name="Submissions S."/>
        </authorList>
    </citation>
    <scope>NUCLEOTIDE SEQUENCE [LARGE SCALE GENOMIC DNA]</scope>
    <source>
        <strain evidence="4">JCM 14963</strain>
    </source>
</reference>
<dbReference type="GO" id="GO:0000731">
    <property type="term" value="P:DNA synthesis involved in DNA repair"/>
    <property type="evidence" value="ECO:0007669"/>
    <property type="project" value="TreeGrafter"/>
</dbReference>
<dbReference type="Pfam" id="PF13555">
    <property type="entry name" value="AAA_29"/>
    <property type="match status" value="1"/>
</dbReference>
<dbReference type="Proteomes" id="UP000243413">
    <property type="component" value="Chromosome I"/>
</dbReference>
<name>A0A1H1VFP1_9GAMM</name>
<evidence type="ECO:0000313" key="4">
    <source>
        <dbReference type="Proteomes" id="UP000243413"/>
    </source>
</evidence>
<feature type="region of interest" description="Disordered" evidence="2">
    <location>
        <begin position="756"/>
        <end position="783"/>
    </location>
</feature>
<dbReference type="RefSeq" id="WP_092287528.1">
    <property type="nucleotide sequence ID" value="NZ_LT629763.1"/>
</dbReference>
<feature type="coiled-coil region" evidence="1">
    <location>
        <begin position="484"/>
        <end position="518"/>
    </location>
</feature>
<evidence type="ECO:0000256" key="1">
    <source>
        <dbReference type="SAM" id="Coils"/>
    </source>
</evidence>
<keyword evidence="1" id="KW-0175">Coiled coil</keyword>
<dbReference type="Pfam" id="PF13558">
    <property type="entry name" value="SbcC_Walker_B"/>
    <property type="match status" value="1"/>
</dbReference>
<dbReference type="InterPro" id="IPR027417">
    <property type="entry name" value="P-loop_NTPase"/>
</dbReference>
<feature type="coiled-coil region" evidence="1">
    <location>
        <begin position="682"/>
        <end position="716"/>
    </location>
</feature>
<sequence length="1210" mass="136609">MYLKRSITVNWGNLPVEELEYGPVNLFSGGNGSGKTTAADALQTLMTAAHDNLFNYNPGQDETTQRGRGGKQVRTLASYVLGCDDGAFARPWDTDGYIVGVFHPTQGESADPFTAVIGVRAHLDAAGSSRQARQDELLLMIVPGEMLSLSHFVQSRDDGRHAVSVTELPNLLRRQFGKQQVEVYERKSAYLARLYGALRGRPDAVSVREAKNAARTFANFMAYKPVKSIDQFVAEEVLEAREFGDTIKRIRELLRTVHGMEQEASRVRAAVELLSHASQQAERYQQTWLERTGLTYAAAAHSWQKNQQGYLAAKEEQKQLSSELANISEEQKLTAERIKQAHAELVQLEARRQGIPALQNKDQLEQRQSQLSNQLRGAVPALLTQAQQRDRNIDALRATQQLLSQHSLSLSLPALASRGWRERSQAVLSAEQAPVADLNQLLARDWIDLTPLDAGLDAIRSQQASHNQLAELLSTQDAEGVTVLQQLDRLEQKSAAELSQLERQINQTNQRISALKSSRVSYPLYVEEALRTIRQRCPQADPRVLCDHVEIVDPDWQMAIEGYIGGSRYAILVEPEFEAEAIRIVRQMNSRERNRARVIQGHKARQDAERISLPEDSILKVMRFSHKIAEYYLRASYASVSRVADAEALRHTRRGVTSEGMGSGNYALFRCDIDDSQLVFGAAARERNLAAQEAALEQLSVQRHSQQQQHQALQQLARQLGQIQPLDYAARAAALLDSQRQLHDVEQQLATLDLGEHRDLEDQQQRVSQRHAELEQKRDALGEQHGELKEKLRGREQRIQHFAAQSDQLLDAKDAAEHALLEAAAKVPGLDPQARLEELDSMLQQSGGQFDFAADSLALTDLLHRQAIELQRALEQYNLQAQPADMLMADTPAELHSLAFFSHVGGLHQQLDNLHNRLRNNVLLEKQEQLASLRDSFNTTFVSDLCHEIHQAINDGRRVLENLNQELEHHQFGADRERFQFDWDWLPEYKGYWDFFKEIMQTPNLGDGASLFDSSLSDKASGIRDQLLSLLLDGDEQQALRELERISDYRRYRRYDILKHPAGKQPIRLSEYGTGSGGQLETPAYIIRAAAVTSAFRFNEGDSHLRMVIVDEAFMHMDETRSREVIAYLTETLGLQLTFIMPTSKAGPFLEMVSNQFVFSKVPSKVAVGELNTRVLLDRQQLNRDKVAELWAQHRRVIRQQGALEFMADL</sequence>
<dbReference type="OrthoDB" id="174137at2"/>
<evidence type="ECO:0000313" key="3">
    <source>
        <dbReference type="EMBL" id="SDS82989.1"/>
    </source>
</evidence>
<evidence type="ECO:0000256" key="2">
    <source>
        <dbReference type="SAM" id="MobiDB-lite"/>
    </source>
</evidence>
<dbReference type="AlphaFoldDB" id="A0A1H1VFP1"/>
<organism evidence="3 4">
    <name type="scientific">Halopseudomonas sabulinigri</name>
    <dbReference type="NCBI Taxonomy" id="472181"/>
    <lineage>
        <taxon>Bacteria</taxon>
        <taxon>Pseudomonadati</taxon>
        <taxon>Pseudomonadota</taxon>
        <taxon>Gammaproteobacteria</taxon>
        <taxon>Pseudomonadales</taxon>
        <taxon>Pseudomonadaceae</taxon>
        <taxon>Halopseudomonas</taxon>
    </lineage>
</organism>
<proteinExistence type="predicted"/>
<accession>A0A1H1VFP1</accession>
<dbReference type="PANTHER" id="PTHR32182:SF0">
    <property type="entry name" value="DNA REPLICATION AND REPAIR PROTEIN RECF"/>
    <property type="match status" value="1"/>
</dbReference>
<gene>
    <name evidence="3" type="ORF">SAMN05216271_2850</name>
</gene>
<dbReference type="PANTHER" id="PTHR32182">
    <property type="entry name" value="DNA REPLICATION AND REPAIR PROTEIN RECF"/>
    <property type="match status" value="1"/>
</dbReference>
<dbReference type="Gene3D" id="3.40.50.300">
    <property type="entry name" value="P-loop containing nucleotide triphosphate hydrolases"/>
    <property type="match status" value="1"/>
</dbReference>